<dbReference type="InterPro" id="IPR036291">
    <property type="entry name" value="NAD(P)-bd_dom_sf"/>
</dbReference>
<dbReference type="GO" id="GO:0016616">
    <property type="term" value="F:oxidoreductase activity, acting on the CH-OH group of donors, NAD or NADP as acceptor"/>
    <property type="evidence" value="ECO:0007669"/>
    <property type="project" value="TreeGrafter"/>
</dbReference>
<protein>
    <recommendedName>
        <fullName evidence="3">NAD-dependent epimerase/dehydratase domain-containing protein</fullName>
    </recommendedName>
</protein>
<name>A0AB34JK40_PRYPA</name>
<keyword evidence="5" id="KW-1185">Reference proteome</keyword>
<dbReference type="PANTHER" id="PTHR10366">
    <property type="entry name" value="NAD DEPENDENT EPIMERASE/DEHYDRATASE"/>
    <property type="match status" value="1"/>
</dbReference>
<dbReference type="EMBL" id="JBGBPQ010000007">
    <property type="protein sequence ID" value="KAL1521771.1"/>
    <property type="molecule type" value="Genomic_DNA"/>
</dbReference>
<dbReference type="Proteomes" id="UP001515480">
    <property type="component" value="Unassembled WGS sequence"/>
</dbReference>
<evidence type="ECO:0000313" key="5">
    <source>
        <dbReference type="Proteomes" id="UP001515480"/>
    </source>
</evidence>
<evidence type="ECO:0000256" key="1">
    <source>
        <dbReference type="ARBA" id="ARBA00023002"/>
    </source>
</evidence>
<dbReference type="SUPFAM" id="SSF51735">
    <property type="entry name" value="NAD(P)-binding Rossmann-fold domains"/>
    <property type="match status" value="1"/>
</dbReference>
<evidence type="ECO:0000313" key="4">
    <source>
        <dbReference type="EMBL" id="KAL1521771.1"/>
    </source>
</evidence>
<dbReference type="InterPro" id="IPR001509">
    <property type="entry name" value="Epimerase_deHydtase"/>
</dbReference>
<dbReference type="InterPro" id="IPR050425">
    <property type="entry name" value="NAD(P)_dehydrat-like"/>
</dbReference>
<gene>
    <name evidence="4" type="ORF">AB1Y20_021425</name>
</gene>
<dbReference type="Pfam" id="PF01370">
    <property type="entry name" value="Epimerase"/>
    <property type="match status" value="1"/>
</dbReference>
<reference evidence="4 5" key="1">
    <citation type="journal article" date="2024" name="Science">
        <title>Giant polyketide synthase enzymes in the biosynthesis of giant marine polyether toxins.</title>
        <authorList>
            <person name="Fallon T.R."/>
            <person name="Shende V.V."/>
            <person name="Wierzbicki I.H."/>
            <person name="Pendleton A.L."/>
            <person name="Watervoot N.F."/>
            <person name="Auber R.P."/>
            <person name="Gonzalez D.J."/>
            <person name="Wisecaver J.H."/>
            <person name="Moore B.S."/>
        </authorList>
    </citation>
    <scope>NUCLEOTIDE SEQUENCE [LARGE SCALE GENOMIC DNA]</scope>
    <source>
        <strain evidence="4 5">12B1</strain>
    </source>
</reference>
<evidence type="ECO:0000259" key="3">
    <source>
        <dbReference type="Pfam" id="PF01370"/>
    </source>
</evidence>
<dbReference type="AlphaFoldDB" id="A0AB34JK40"/>
<accession>A0AB34JK40</accession>
<dbReference type="PANTHER" id="PTHR10366:SF564">
    <property type="entry name" value="STEROL-4-ALPHA-CARBOXYLATE 3-DEHYDROGENASE, DECARBOXYLATING"/>
    <property type="match status" value="1"/>
</dbReference>
<dbReference type="Gene3D" id="3.40.50.720">
    <property type="entry name" value="NAD(P)-binding Rossmann-like Domain"/>
    <property type="match status" value="1"/>
</dbReference>
<comment type="similarity">
    <text evidence="2">Belongs to the NAD(P)-dependent epimerase/dehydratase family. Dihydroflavonol-4-reductase subfamily.</text>
</comment>
<keyword evidence="1" id="KW-0560">Oxidoreductase</keyword>
<feature type="domain" description="NAD-dependent epimerase/dehydratase" evidence="3">
    <location>
        <begin position="34"/>
        <end position="269"/>
    </location>
</feature>
<proteinExistence type="inferred from homology"/>
<evidence type="ECO:0000256" key="2">
    <source>
        <dbReference type="ARBA" id="ARBA00023445"/>
    </source>
</evidence>
<sequence length="375" mass="40482">MLGEVLRVRLLILETIQVLGETRLTATVGVVMRIAVTGANGFVGSHVVGALLAEGHTVRAVVRDASDSAKTRHLVSLPGAGSSLTIAHGDLLVDGSYDEAFRGVQVVVHAAAVIDVLDSANAAEKILKPSLQGSRNVLKSIQRSGSVRRLVYISSVAAVQSPYGLEESHVFGEADWNSWSTLERDAYGFAKTSAERWLTDELEKDASCDLISLCPAIVLGPCLAKAHTKSSCALVRECIYHNPMNSYFGSFVDVRDLAAATVASLTSDRSRGARFIVVSDEPPMLTTQLATLAAAELPQYSFVGTPKHSEWLVWLLARVGMATPFQEAMVVKRFIFSNSQLKEILGVRPRPLAETVKDTATSMIDHGWVKPKLSR</sequence>
<organism evidence="4 5">
    <name type="scientific">Prymnesium parvum</name>
    <name type="common">Toxic golden alga</name>
    <dbReference type="NCBI Taxonomy" id="97485"/>
    <lineage>
        <taxon>Eukaryota</taxon>
        <taxon>Haptista</taxon>
        <taxon>Haptophyta</taxon>
        <taxon>Prymnesiophyceae</taxon>
        <taxon>Prymnesiales</taxon>
        <taxon>Prymnesiaceae</taxon>
        <taxon>Prymnesium</taxon>
    </lineage>
</organism>
<comment type="caution">
    <text evidence="4">The sequence shown here is derived from an EMBL/GenBank/DDBJ whole genome shotgun (WGS) entry which is preliminary data.</text>
</comment>